<gene>
    <name evidence="1" type="ORF">SAMN05421867_106141</name>
</gene>
<evidence type="ECO:0008006" key="3">
    <source>
        <dbReference type="Google" id="ProtNLM"/>
    </source>
</evidence>
<dbReference type="RefSeq" id="WP_090032356.1">
    <property type="nucleotide sequence ID" value="NZ_BONM01000021.1"/>
</dbReference>
<accession>A0A1I0Y305</accession>
<dbReference type="Proteomes" id="UP000199012">
    <property type="component" value="Unassembled WGS sequence"/>
</dbReference>
<keyword evidence="2" id="KW-1185">Reference proteome</keyword>
<sequence>MYRADGAAALWSSGTSGSEGAFLWYWEGGTLTVLGSEPSTGTNFTAVWLVPGLEPLPEIGDL</sequence>
<organism evidence="1 2">
    <name type="scientific">Cellulomonas marina</name>
    <dbReference type="NCBI Taxonomy" id="988821"/>
    <lineage>
        <taxon>Bacteria</taxon>
        <taxon>Bacillati</taxon>
        <taxon>Actinomycetota</taxon>
        <taxon>Actinomycetes</taxon>
        <taxon>Micrococcales</taxon>
        <taxon>Cellulomonadaceae</taxon>
        <taxon>Cellulomonas</taxon>
    </lineage>
</organism>
<protein>
    <recommendedName>
        <fullName evidence="3">D-mannose binding lectin</fullName>
    </recommendedName>
</protein>
<name>A0A1I0Y305_9CELL</name>
<proteinExistence type="predicted"/>
<dbReference type="EMBL" id="FOKA01000006">
    <property type="protein sequence ID" value="SFB07524.1"/>
    <property type="molecule type" value="Genomic_DNA"/>
</dbReference>
<dbReference type="AlphaFoldDB" id="A0A1I0Y305"/>
<reference evidence="1 2" key="1">
    <citation type="submission" date="2016-10" db="EMBL/GenBank/DDBJ databases">
        <authorList>
            <person name="de Groot N.N."/>
        </authorList>
    </citation>
    <scope>NUCLEOTIDE SEQUENCE [LARGE SCALE GENOMIC DNA]</scope>
    <source>
        <strain evidence="1 2">CGMCC 4.6945</strain>
    </source>
</reference>
<evidence type="ECO:0000313" key="1">
    <source>
        <dbReference type="EMBL" id="SFB07524.1"/>
    </source>
</evidence>
<evidence type="ECO:0000313" key="2">
    <source>
        <dbReference type="Proteomes" id="UP000199012"/>
    </source>
</evidence>